<accession>A0ABU0D2M4</accession>
<keyword evidence="3" id="KW-1185">Reference proteome</keyword>
<reference evidence="2 3" key="1">
    <citation type="submission" date="2023-07" db="EMBL/GenBank/DDBJ databases">
        <title>Genomic Encyclopedia of Type Strains, Phase IV (KMG-IV): sequencing the most valuable type-strain genomes for metagenomic binning, comparative biology and taxonomic classification.</title>
        <authorList>
            <person name="Goeker M."/>
        </authorList>
    </citation>
    <scope>NUCLEOTIDE SEQUENCE [LARGE SCALE GENOMIC DNA]</scope>
    <source>
        <strain evidence="2 3">DSM 27848</strain>
    </source>
</reference>
<dbReference type="Proteomes" id="UP001232343">
    <property type="component" value="Unassembled WGS sequence"/>
</dbReference>
<feature type="region of interest" description="Disordered" evidence="1">
    <location>
        <begin position="1"/>
        <end position="42"/>
    </location>
</feature>
<dbReference type="EMBL" id="JAUSUO010000002">
    <property type="protein sequence ID" value="MDQ0342639.1"/>
    <property type="molecule type" value="Genomic_DNA"/>
</dbReference>
<dbReference type="RefSeq" id="WP_280518537.1">
    <property type="nucleotide sequence ID" value="NZ_JALIRM010000002.1"/>
</dbReference>
<protein>
    <submittedName>
        <fullName evidence="2">Uncharacterized protein</fullName>
    </submittedName>
</protein>
<comment type="caution">
    <text evidence="2">The sequence shown here is derived from an EMBL/GenBank/DDBJ whole genome shotgun (WGS) entry which is preliminary data.</text>
</comment>
<evidence type="ECO:0000256" key="1">
    <source>
        <dbReference type="SAM" id="MobiDB-lite"/>
    </source>
</evidence>
<proteinExistence type="predicted"/>
<evidence type="ECO:0000313" key="3">
    <source>
        <dbReference type="Proteomes" id="UP001232343"/>
    </source>
</evidence>
<sequence length="42" mass="4965">MEFAKINRKSKRKQRELKSDGFGNVLPDPKNPIDGEWYENDL</sequence>
<name>A0ABU0D2M4_9BACI</name>
<gene>
    <name evidence="2" type="ORF">J2S14_001451</name>
</gene>
<feature type="compositionally biased region" description="Basic residues" evidence="1">
    <location>
        <begin position="1"/>
        <end position="15"/>
    </location>
</feature>
<organism evidence="2 3">
    <name type="scientific">Lederbergia wuyishanensis</name>
    <dbReference type="NCBI Taxonomy" id="1347903"/>
    <lineage>
        <taxon>Bacteria</taxon>
        <taxon>Bacillati</taxon>
        <taxon>Bacillota</taxon>
        <taxon>Bacilli</taxon>
        <taxon>Bacillales</taxon>
        <taxon>Bacillaceae</taxon>
        <taxon>Lederbergia</taxon>
    </lineage>
</organism>
<evidence type="ECO:0000313" key="2">
    <source>
        <dbReference type="EMBL" id="MDQ0342639.1"/>
    </source>
</evidence>